<proteinExistence type="predicted"/>
<comment type="caution">
    <text evidence="1">The sequence shown here is derived from an EMBL/GenBank/DDBJ whole genome shotgun (WGS) entry which is preliminary data.</text>
</comment>
<evidence type="ECO:0000313" key="1">
    <source>
        <dbReference type="EMBL" id="GAA4385542.1"/>
    </source>
</evidence>
<sequence length="97" mass="11290">MRPELERLRRIEQLLTGTEPAATWEQELRLDPTLAADAEAQRQLYQALHMAGQRQLRQELNIIHARLYGRRRAGWFSAVTAGIRTVLLRWPRFNSPG</sequence>
<gene>
    <name evidence="1" type="ORF">GCM10023186_29000</name>
</gene>
<dbReference type="EMBL" id="BAABHA010000010">
    <property type="protein sequence ID" value="GAA4385542.1"/>
    <property type="molecule type" value="Genomic_DNA"/>
</dbReference>
<keyword evidence="2" id="KW-1185">Reference proteome</keyword>
<protein>
    <submittedName>
        <fullName evidence="1">Uncharacterized protein</fullName>
    </submittedName>
</protein>
<name>A0ABP8J5Q1_9BACT</name>
<organism evidence="1 2">
    <name type="scientific">Hymenobacter koreensis</name>
    <dbReference type="NCBI Taxonomy" id="1084523"/>
    <lineage>
        <taxon>Bacteria</taxon>
        <taxon>Pseudomonadati</taxon>
        <taxon>Bacteroidota</taxon>
        <taxon>Cytophagia</taxon>
        <taxon>Cytophagales</taxon>
        <taxon>Hymenobacteraceae</taxon>
        <taxon>Hymenobacter</taxon>
    </lineage>
</organism>
<evidence type="ECO:0000313" key="2">
    <source>
        <dbReference type="Proteomes" id="UP001500454"/>
    </source>
</evidence>
<dbReference type="RefSeq" id="WP_345225384.1">
    <property type="nucleotide sequence ID" value="NZ_BAABHA010000010.1"/>
</dbReference>
<reference evidence="2" key="1">
    <citation type="journal article" date="2019" name="Int. J. Syst. Evol. Microbiol.">
        <title>The Global Catalogue of Microorganisms (GCM) 10K type strain sequencing project: providing services to taxonomists for standard genome sequencing and annotation.</title>
        <authorList>
            <consortium name="The Broad Institute Genomics Platform"/>
            <consortium name="The Broad Institute Genome Sequencing Center for Infectious Disease"/>
            <person name="Wu L."/>
            <person name="Ma J."/>
        </authorList>
    </citation>
    <scope>NUCLEOTIDE SEQUENCE [LARGE SCALE GENOMIC DNA]</scope>
    <source>
        <strain evidence="2">JCM 17924</strain>
    </source>
</reference>
<dbReference type="Proteomes" id="UP001500454">
    <property type="component" value="Unassembled WGS sequence"/>
</dbReference>
<accession>A0ABP8J5Q1</accession>